<sequence length="84" mass="8486">MYSIQLPTVCWLLGASIAGADPNLGGDGVKALIVAAEVGAIEIIKVEAGAAPNVTKTVRGTTQIIKLLVEAGADPNVTNIVSTD</sequence>
<keyword evidence="3" id="KW-1185">Reference proteome</keyword>
<reference evidence="2" key="1">
    <citation type="submission" date="2022-04" db="EMBL/GenBank/DDBJ databases">
        <title>A functionally conserved STORR gene fusion in Papaver species that diverged 16.8 million years ago.</title>
        <authorList>
            <person name="Catania T."/>
        </authorList>
    </citation>
    <scope>NUCLEOTIDE SEQUENCE</scope>
    <source>
        <strain evidence="2">S-188037</strain>
    </source>
</reference>
<proteinExistence type="predicted"/>
<keyword evidence="1" id="KW-0732">Signal</keyword>
<evidence type="ECO:0000313" key="2">
    <source>
        <dbReference type="EMBL" id="KAI3916713.1"/>
    </source>
</evidence>
<dbReference type="SUPFAM" id="SSF48403">
    <property type="entry name" value="Ankyrin repeat"/>
    <property type="match status" value="1"/>
</dbReference>
<feature type="signal peptide" evidence="1">
    <location>
        <begin position="1"/>
        <end position="20"/>
    </location>
</feature>
<dbReference type="EMBL" id="JAJJMB010009076">
    <property type="protein sequence ID" value="KAI3916713.1"/>
    <property type="molecule type" value="Genomic_DNA"/>
</dbReference>
<dbReference type="InterPro" id="IPR002110">
    <property type="entry name" value="Ankyrin_rpt"/>
</dbReference>
<comment type="caution">
    <text evidence="2">The sequence shown here is derived from an EMBL/GenBank/DDBJ whole genome shotgun (WGS) entry which is preliminary data.</text>
</comment>
<gene>
    <name evidence="2" type="ORF">MKW98_021752</name>
</gene>
<evidence type="ECO:0000256" key="1">
    <source>
        <dbReference type="SAM" id="SignalP"/>
    </source>
</evidence>
<feature type="chain" id="PRO_5041922522" evidence="1">
    <location>
        <begin position="21"/>
        <end position="84"/>
    </location>
</feature>
<name>A0AAD4XH61_9MAGN</name>
<dbReference type="Gene3D" id="1.25.40.20">
    <property type="entry name" value="Ankyrin repeat-containing domain"/>
    <property type="match status" value="1"/>
</dbReference>
<dbReference type="Proteomes" id="UP001202328">
    <property type="component" value="Unassembled WGS sequence"/>
</dbReference>
<organism evidence="2 3">
    <name type="scientific">Papaver atlanticum</name>
    <dbReference type="NCBI Taxonomy" id="357466"/>
    <lineage>
        <taxon>Eukaryota</taxon>
        <taxon>Viridiplantae</taxon>
        <taxon>Streptophyta</taxon>
        <taxon>Embryophyta</taxon>
        <taxon>Tracheophyta</taxon>
        <taxon>Spermatophyta</taxon>
        <taxon>Magnoliopsida</taxon>
        <taxon>Ranunculales</taxon>
        <taxon>Papaveraceae</taxon>
        <taxon>Papaveroideae</taxon>
        <taxon>Papaver</taxon>
    </lineage>
</organism>
<protein>
    <submittedName>
        <fullName evidence="2">Uncharacterized protein</fullName>
    </submittedName>
</protein>
<evidence type="ECO:0000313" key="3">
    <source>
        <dbReference type="Proteomes" id="UP001202328"/>
    </source>
</evidence>
<dbReference type="PRINTS" id="PR01415">
    <property type="entry name" value="ANKYRIN"/>
</dbReference>
<accession>A0AAD4XH61</accession>
<dbReference type="InterPro" id="IPR036770">
    <property type="entry name" value="Ankyrin_rpt-contain_sf"/>
</dbReference>
<dbReference type="AlphaFoldDB" id="A0AAD4XH61"/>